<dbReference type="GO" id="GO:0017128">
    <property type="term" value="F:phospholipid scramblase activity"/>
    <property type="evidence" value="ECO:0007669"/>
    <property type="project" value="InterPro"/>
</dbReference>
<dbReference type="EMBL" id="HBUE01257995">
    <property type="protein sequence ID" value="CAG6557540.1"/>
    <property type="molecule type" value="Transcribed_RNA"/>
</dbReference>
<name>A0A8D8IMH5_CULPI</name>
<evidence type="ECO:0000256" key="1">
    <source>
        <dbReference type="ARBA" id="ARBA00005350"/>
    </source>
</evidence>
<dbReference type="PANTHER" id="PTHR23248:SF9">
    <property type="entry name" value="PHOSPHOLIPID SCRAMBLASE"/>
    <property type="match status" value="1"/>
</dbReference>
<accession>A0A8D8IMH5</accession>
<proteinExistence type="inferred from homology"/>
<comment type="similarity">
    <text evidence="1">Belongs to the phospholipid scramblase family.</text>
</comment>
<organism evidence="2">
    <name type="scientific">Culex pipiens</name>
    <name type="common">House mosquito</name>
    <dbReference type="NCBI Taxonomy" id="7175"/>
    <lineage>
        <taxon>Eukaryota</taxon>
        <taxon>Metazoa</taxon>
        <taxon>Ecdysozoa</taxon>
        <taxon>Arthropoda</taxon>
        <taxon>Hexapoda</taxon>
        <taxon>Insecta</taxon>
        <taxon>Pterygota</taxon>
        <taxon>Neoptera</taxon>
        <taxon>Endopterygota</taxon>
        <taxon>Diptera</taxon>
        <taxon>Nematocera</taxon>
        <taxon>Culicoidea</taxon>
        <taxon>Culicidae</taxon>
        <taxon>Culicinae</taxon>
        <taxon>Culicini</taxon>
        <taxon>Culex</taxon>
        <taxon>Culex</taxon>
    </lineage>
</organism>
<evidence type="ECO:0000313" key="2">
    <source>
        <dbReference type="EMBL" id="CAG6557540.1"/>
    </source>
</evidence>
<dbReference type="AlphaFoldDB" id="A0A8D8IMH5"/>
<dbReference type="EMBL" id="HBUE01107246">
    <property type="protein sequence ID" value="CAG6487652.1"/>
    <property type="molecule type" value="Transcribed_RNA"/>
</dbReference>
<protein>
    <submittedName>
        <fullName evidence="2">(northern house mosquito) hypothetical protein</fullName>
    </submittedName>
</protein>
<dbReference type="GO" id="GO:0005886">
    <property type="term" value="C:plasma membrane"/>
    <property type="evidence" value="ECO:0007669"/>
    <property type="project" value="TreeGrafter"/>
</dbReference>
<reference evidence="2" key="1">
    <citation type="submission" date="2021-05" db="EMBL/GenBank/DDBJ databases">
        <authorList>
            <person name="Alioto T."/>
            <person name="Alioto T."/>
            <person name="Gomez Garrido J."/>
        </authorList>
    </citation>
    <scope>NUCLEOTIDE SEQUENCE</scope>
</reference>
<dbReference type="PANTHER" id="PTHR23248">
    <property type="entry name" value="PHOSPHOLIPID SCRAMBLASE-RELATED"/>
    <property type="match status" value="1"/>
</dbReference>
<dbReference type="InterPro" id="IPR005552">
    <property type="entry name" value="Scramblase"/>
</dbReference>
<sequence>MAQPFLPITYQPSTVRLPEEPPNGYHQLPQFGLDLLQPTRTIVYRERPSYGCFTLPITEILNDSGHILYQVKLESWACCEPPRTTVMTDLRSGSEVARFELEQKCGCMCSCFRAPELIVTVRAVATGEILGVIQLDRVSCWRYDFTVSDGAGRLMVRVVNKTEWCTRETFHILNSEGVVIGRIAAEGYHYYCYRMEFPAGLEVATKTTLLAFLNLLVIMKRSSK</sequence>
<dbReference type="EMBL" id="HBUE01152986">
    <property type="protein sequence ID" value="CAG6506235.1"/>
    <property type="molecule type" value="Transcribed_RNA"/>
</dbReference>